<dbReference type="Proteomes" id="UP000640614">
    <property type="component" value="Unassembled WGS sequence"/>
</dbReference>
<name>A0ABR9TSN4_9FLAO</name>
<dbReference type="InterPro" id="IPR025748">
    <property type="entry name" value="PrcB_C_dom"/>
</dbReference>
<dbReference type="GO" id="GO:0008233">
    <property type="term" value="F:peptidase activity"/>
    <property type="evidence" value="ECO:0007669"/>
    <property type="project" value="UniProtKB-KW"/>
</dbReference>
<proteinExistence type="predicted"/>
<comment type="caution">
    <text evidence="3">The sequence shown here is derived from an EMBL/GenBank/DDBJ whole genome shotgun (WGS) entry which is preliminary data.</text>
</comment>
<sequence length="289" mass="31924">MKKLMLSLLIAFGFSACSLNNDDVYTDCGANTEVSFTKFPLGCNYTVKTLYNNPVALIATSTEKMDQYFTKHDNSCSVPSDPNIDFSKSYLVAIFAGAKPTSGYAIKITSIVENQCEMVINFYEKNPAAGESLTQNPTYPADYILIPKTSKPIIFNKTSESPNNIVLGNFTSVTGGTQKFIQLNDFNILKYQNVAFNQYNFDQYKYTTTTKRSEYTTFSKTLPTEILNLKGQTKIFGSPNTAAEGGVYFELNEGASVTKIYIDNNDTADQSAAVIAFKKAVREKIAAVN</sequence>
<evidence type="ECO:0000256" key="1">
    <source>
        <dbReference type="SAM" id="SignalP"/>
    </source>
</evidence>
<evidence type="ECO:0000313" key="4">
    <source>
        <dbReference type="Proteomes" id="UP000640614"/>
    </source>
</evidence>
<keyword evidence="1" id="KW-0732">Signal</keyword>
<evidence type="ECO:0000313" key="3">
    <source>
        <dbReference type="EMBL" id="MBE8728074.1"/>
    </source>
</evidence>
<dbReference type="PROSITE" id="PS51257">
    <property type="entry name" value="PROKAR_LIPOPROTEIN"/>
    <property type="match status" value="1"/>
</dbReference>
<feature type="signal peptide" evidence="1">
    <location>
        <begin position="1"/>
        <end position="21"/>
    </location>
</feature>
<keyword evidence="3" id="KW-0645">Protease</keyword>
<dbReference type="EMBL" id="PRDM01000006">
    <property type="protein sequence ID" value="MBE8728074.1"/>
    <property type="molecule type" value="Genomic_DNA"/>
</dbReference>
<keyword evidence="3" id="KW-0378">Hydrolase</keyword>
<feature type="domain" description="PrcB C-terminal" evidence="2">
    <location>
        <begin position="91"/>
        <end position="144"/>
    </location>
</feature>
<keyword evidence="4" id="KW-1185">Reference proteome</keyword>
<feature type="chain" id="PRO_5045326226" evidence="1">
    <location>
        <begin position="22"/>
        <end position="289"/>
    </location>
</feature>
<gene>
    <name evidence="3" type="ORF">C4F50_24415</name>
</gene>
<accession>A0ABR9TSN4</accession>
<reference evidence="3 4" key="1">
    <citation type="submission" date="2018-07" db="EMBL/GenBank/DDBJ databases">
        <title>Genome assembly of strain KB82.</title>
        <authorList>
            <person name="Kukolya J."/>
            <person name="Horvath B."/>
            <person name="Nagy I."/>
            <person name="Toth A."/>
        </authorList>
    </citation>
    <scope>NUCLEOTIDE SEQUENCE [LARGE SCALE GENOMIC DNA]</scope>
    <source>
        <strain evidence="3 4">Kb82</strain>
    </source>
</reference>
<dbReference type="GO" id="GO:0006508">
    <property type="term" value="P:proteolysis"/>
    <property type="evidence" value="ECO:0007669"/>
    <property type="project" value="UniProtKB-KW"/>
</dbReference>
<organism evidence="3 4">
    <name type="scientific">Flavobacterium hungaricum</name>
    <dbReference type="NCBI Taxonomy" id="2082725"/>
    <lineage>
        <taxon>Bacteria</taxon>
        <taxon>Pseudomonadati</taxon>
        <taxon>Bacteroidota</taxon>
        <taxon>Flavobacteriia</taxon>
        <taxon>Flavobacteriales</taxon>
        <taxon>Flavobacteriaceae</taxon>
        <taxon>Flavobacterium</taxon>
    </lineage>
</organism>
<dbReference type="RefSeq" id="WP_194141182.1">
    <property type="nucleotide sequence ID" value="NZ_PRDM01000006.1"/>
</dbReference>
<dbReference type="Pfam" id="PF14343">
    <property type="entry name" value="PrcB_C"/>
    <property type="match status" value="1"/>
</dbReference>
<protein>
    <submittedName>
        <fullName evidence="3">Protease complex subunit PrcB family protein</fullName>
    </submittedName>
</protein>
<evidence type="ECO:0000259" key="2">
    <source>
        <dbReference type="Pfam" id="PF14343"/>
    </source>
</evidence>